<comment type="caution">
    <text evidence="2">The sequence shown here is derived from an EMBL/GenBank/DDBJ whole genome shotgun (WGS) entry which is preliminary data.</text>
</comment>
<gene>
    <name evidence="2" type="ORF">BGW36DRAFT_462866</name>
</gene>
<dbReference type="Proteomes" id="UP001201262">
    <property type="component" value="Unassembled WGS sequence"/>
</dbReference>
<dbReference type="AlphaFoldDB" id="A0AAD4KMY4"/>
<dbReference type="RefSeq" id="XP_046070393.1">
    <property type="nucleotide sequence ID" value="XM_046222182.1"/>
</dbReference>
<proteinExistence type="predicted"/>
<accession>A0AAD4KMY4</accession>
<evidence type="ECO:0000313" key="3">
    <source>
        <dbReference type="Proteomes" id="UP001201262"/>
    </source>
</evidence>
<keyword evidence="1" id="KW-0732">Signal</keyword>
<dbReference type="EMBL" id="JAJTJA010000008">
    <property type="protein sequence ID" value="KAH8695251.1"/>
    <property type="molecule type" value="Genomic_DNA"/>
</dbReference>
<evidence type="ECO:0000313" key="2">
    <source>
        <dbReference type="EMBL" id="KAH8695251.1"/>
    </source>
</evidence>
<feature type="chain" id="PRO_5042068577" evidence="1">
    <location>
        <begin position="25"/>
        <end position="398"/>
    </location>
</feature>
<sequence>MKFIQLYPLLWVNLTPLLLPHVAGSQTLCGECRPIKMKNAPGVGIDLTMAYGTVAIHFKNGTTRDLGRFDGTPEYLLAMRTLAEDAQNVRNGMKSSVKKIDFLTPHKPLNPPREYWWSPYTWYRSAQRMPQLSEEQSRLKDVGHLADNSFKAIADMLSRIKSSAMNMIDPPLDYNYVLVTRPDFEQGYMHNDGFRLACYLAGLDNLPWGNIVSGYALRYEGVYDACDDEGWEKYCDLSKPNLPSLLVISYNAASLGVTLNIRPWGLMPSPERLIESPTLGAVQANTTNPEALAKYWTEVRKSIESVIKNETIHYLLLLGSHALDPELLRVLKDVIDSRDDIDQSILDRYMKPSSRQDDEARALFAGARKAAMDAKFGLEFGFTACDEPSWCGTWWAEL</sequence>
<protein>
    <submittedName>
        <fullName evidence="2">Uncharacterized protein</fullName>
    </submittedName>
</protein>
<name>A0AAD4KMY4_9EURO</name>
<evidence type="ECO:0000256" key="1">
    <source>
        <dbReference type="SAM" id="SignalP"/>
    </source>
</evidence>
<reference evidence="2" key="1">
    <citation type="submission" date="2021-12" db="EMBL/GenBank/DDBJ databases">
        <title>Convergent genome expansion in fungi linked to evolution of root-endophyte symbiosis.</title>
        <authorList>
            <consortium name="DOE Joint Genome Institute"/>
            <person name="Ke Y.-H."/>
            <person name="Bonito G."/>
            <person name="Liao H.-L."/>
            <person name="Looney B."/>
            <person name="Rojas-Flechas A."/>
            <person name="Nash J."/>
            <person name="Hameed K."/>
            <person name="Schadt C."/>
            <person name="Martin F."/>
            <person name="Crous P.W."/>
            <person name="Miettinen O."/>
            <person name="Magnuson J.K."/>
            <person name="Labbe J."/>
            <person name="Jacobson D."/>
            <person name="Doktycz M.J."/>
            <person name="Veneault-Fourrey C."/>
            <person name="Kuo A."/>
            <person name="Mondo S."/>
            <person name="Calhoun S."/>
            <person name="Riley R."/>
            <person name="Ohm R."/>
            <person name="LaButti K."/>
            <person name="Andreopoulos B."/>
            <person name="Pangilinan J."/>
            <person name="Nolan M."/>
            <person name="Tritt A."/>
            <person name="Clum A."/>
            <person name="Lipzen A."/>
            <person name="Daum C."/>
            <person name="Barry K."/>
            <person name="Grigoriev I.V."/>
            <person name="Vilgalys R."/>
        </authorList>
    </citation>
    <scope>NUCLEOTIDE SEQUENCE</scope>
    <source>
        <strain evidence="2">PMI_201</strain>
    </source>
</reference>
<keyword evidence="3" id="KW-1185">Reference proteome</keyword>
<feature type="signal peptide" evidence="1">
    <location>
        <begin position="1"/>
        <end position="24"/>
    </location>
</feature>
<dbReference type="GeneID" id="70252469"/>
<organism evidence="2 3">
    <name type="scientific">Talaromyces proteolyticus</name>
    <dbReference type="NCBI Taxonomy" id="1131652"/>
    <lineage>
        <taxon>Eukaryota</taxon>
        <taxon>Fungi</taxon>
        <taxon>Dikarya</taxon>
        <taxon>Ascomycota</taxon>
        <taxon>Pezizomycotina</taxon>
        <taxon>Eurotiomycetes</taxon>
        <taxon>Eurotiomycetidae</taxon>
        <taxon>Eurotiales</taxon>
        <taxon>Trichocomaceae</taxon>
        <taxon>Talaromyces</taxon>
        <taxon>Talaromyces sect. Bacilispori</taxon>
    </lineage>
</organism>